<evidence type="ECO:0000313" key="2">
    <source>
        <dbReference type="EMBL" id="GAA2152616.1"/>
    </source>
</evidence>
<reference evidence="3" key="1">
    <citation type="journal article" date="2019" name="Int. J. Syst. Evol. Microbiol.">
        <title>The Global Catalogue of Microorganisms (GCM) 10K type strain sequencing project: providing services to taxonomists for standard genome sequencing and annotation.</title>
        <authorList>
            <consortium name="The Broad Institute Genomics Platform"/>
            <consortium name="The Broad Institute Genome Sequencing Center for Infectious Disease"/>
            <person name="Wu L."/>
            <person name="Ma J."/>
        </authorList>
    </citation>
    <scope>NUCLEOTIDE SEQUENCE [LARGE SCALE GENOMIC DNA]</scope>
    <source>
        <strain evidence="3">JCM 14560</strain>
    </source>
</reference>
<dbReference type="CDD" id="cd22954">
    <property type="entry name" value="PLL_lectin"/>
    <property type="match status" value="1"/>
</dbReference>
<name>A0ABP5LV29_9ACTN</name>
<gene>
    <name evidence="2" type="ORF">GCM10009760_49450</name>
</gene>
<dbReference type="RefSeq" id="WP_344468147.1">
    <property type="nucleotide sequence ID" value="NZ_BAAANT010000035.1"/>
</dbReference>
<dbReference type="SUPFAM" id="SSF89372">
    <property type="entry name" value="Fucose-specific lectin"/>
    <property type="match status" value="2"/>
</dbReference>
<dbReference type="EMBL" id="BAAANT010000035">
    <property type="protein sequence ID" value="GAA2152616.1"/>
    <property type="molecule type" value="Genomic_DNA"/>
</dbReference>
<comment type="caution">
    <text evidence="2">The sequence shown here is derived from an EMBL/GenBank/DDBJ whole genome shotgun (WGS) entry which is preliminary data.</text>
</comment>
<dbReference type="Gene3D" id="2.120.10.70">
    <property type="entry name" value="Fucose-specific lectin"/>
    <property type="match status" value="1"/>
</dbReference>
<proteinExistence type="predicted"/>
<protein>
    <recommendedName>
        <fullName evidence="1">PLL-like beta propeller domain-containing protein</fullName>
    </recommendedName>
</protein>
<feature type="domain" description="PLL-like beta propeller" evidence="1">
    <location>
        <begin position="29"/>
        <end position="162"/>
    </location>
</feature>
<dbReference type="Pfam" id="PF26607">
    <property type="entry name" value="DUF8189"/>
    <property type="match status" value="2"/>
</dbReference>
<dbReference type="Proteomes" id="UP001422759">
    <property type="component" value="Unassembled WGS sequence"/>
</dbReference>
<keyword evidence="3" id="KW-1185">Reference proteome</keyword>
<dbReference type="InterPro" id="IPR058502">
    <property type="entry name" value="PLL-like_beta-prop"/>
</dbReference>
<feature type="domain" description="PLL-like beta propeller" evidence="1">
    <location>
        <begin position="177"/>
        <end position="370"/>
    </location>
</feature>
<accession>A0ABP5LV29</accession>
<organism evidence="2 3">
    <name type="scientific">Kitasatospora kazusensis</name>
    <dbReference type="NCBI Taxonomy" id="407974"/>
    <lineage>
        <taxon>Bacteria</taxon>
        <taxon>Bacillati</taxon>
        <taxon>Actinomycetota</taxon>
        <taxon>Actinomycetes</taxon>
        <taxon>Kitasatosporales</taxon>
        <taxon>Streptomycetaceae</taxon>
        <taxon>Kitasatospora</taxon>
    </lineage>
</organism>
<evidence type="ECO:0000313" key="3">
    <source>
        <dbReference type="Proteomes" id="UP001422759"/>
    </source>
</evidence>
<evidence type="ECO:0000259" key="1">
    <source>
        <dbReference type="Pfam" id="PF26607"/>
    </source>
</evidence>
<sequence length="376" mass="39852">MPIVTLRGTMGTLGDQASKGSTMPRLFGAPQVAASGDGRLELFVFGIDGSLWHIWQTAWSNGWSGWERRGVGGSWPAALAPSGDGRLELFVAGDGLQHAWQTAWSNGWSQWISHGSPPDPSGIGFSAPGISANADGRLELFVAGGSLWRLEQTAWSNGWTGWIGHGQPPGSLLTGPVEACRSGDGRVEVFVVDAQAALWNIHQTVAGGGWSGWTSFGKPGNGLDDRPATGRNADGRLDLFVRGADNTLWHRWQTAVGTAAPWSNWVSEGTAGGGLLDHPVVGNSADGRLELFMTGLDGNVWHRWQTAASNGWSDWVSEGSAGGGFTDAAPALGRSGDGRLELFCVGRDGNLWHKWQPVANVSDSWSAWVSHGQPVL</sequence>